<keyword evidence="2" id="KW-1185">Reference proteome</keyword>
<accession>A0ABR0AZD1</accession>
<evidence type="ECO:0000313" key="2">
    <source>
        <dbReference type="Proteomes" id="UP001234178"/>
    </source>
</evidence>
<reference evidence="1 2" key="1">
    <citation type="journal article" date="2023" name="Nucleic Acids Res.">
        <title>The hologenome of Daphnia magna reveals possible DNA methylation and microbiome-mediated evolution of the host genome.</title>
        <authorList>
            <person name="Chaturvedi A."/>
            <person name="Li X."/>
            <person name="Dhandapani V."/>
            <person name="Marshall H."/>
            <person name="Kissane S."/>
            <person name="Cuenca-Cambronero M."/>
            <person name="Asole G."/>
            <person name="Calvet F."/>
            <person name="Ruiz-Romero M."/>
            <person name="Marangio P."/>
            <person name="Guigo R."/>
            <person name="Rago D."/>
            <person name="Mirbahai L."/>
            <person name="Eastwood N."/>
            <person name="Colbourne J.K."/>
            <person name="Zhou J."/>
            <person name="Mallon E."/>
            <person name="Orsini L."/>
        </authorList>
    </citation>
    <scope>NUCLEOTIDE SEQUENCE [LARGE SCALE GENOMIC DNA]</scope>
    <source>
        <strain evidence="1">LRV0_1</strain>
    </source>
</reference>
<proteinExistence type="predicted"/>
<gene>
    <name evidence="1" type="ORF">OUZ56_023728</name>
</gene>
<organism evidence="1 2">
    <name type="scientific">Daphnia magna</name>
    <dbReference type="NCBI Taxonomy" id="35525"/>
    <lineage>
        <taxon>Eukaryota</taxon>
        <taxon>Metazoa</taxon>
        <taxon>Ecdysozoa</taxon>
        <taxon>Arthropoda</taxon>
        <taxon>Crustacea</taxon>
        <taxon>Branchiopoda</taxon>
        <taxon>Diplostraca</taxon>
        <taxon>Cladocera</taxon>
        <taxon>Anomopoda</taxon>
        <taxon>Daphniidae</taxon>
        <taxon>Daphnia</taxon>
    </lineage>
</organism>
<name>A0ABR0AZD1_9CRUS</name>
<comment type="caution">
    <text evidence="1">The sequence shown here is derived from an EMBL/GenBank/DDBJ whole genome shotgun (WGS) entry which is preliminary data.</text>
</comment>
<dbReference type="Proteomes" id="UP001234178">
    <property type="component" value="Unassembled WGS sequence"/>
</dbReference>
<sequence>MPKRWADWARAATNRGKQGPCRILNLKESFKMAEISENPIGQALLDCLESGLDDLFEKTTLDGRASEIVELVAVGYNENGSVLFDIDTNEELKEDSSKIRLLLWAPL</sequence>
<protein>
    <submittedName>
        <fullName evidence="1">Uncharacterized protein</fullName>
    </submittedName>
</protein>
<dbReference type="EMBL" id="JAOYFB010000039">
    <property type="protein sequence ID" value="KAK4030492.1"/>
    <property type="molecule type" value="Genomic_DNA"/>
</dbReference>
<evidence type="ECO:0000313" key="1">
    <source>
        <dbReference type="EMBL" id="KAK4030492.1"/>
    </source>
</evidence>